<sequence>MAKKSIIVVGGGLAGLMATIKAAEAGVQVALFSLVPVKRSHSVCAQGGINGAVNTKGEGDSPWEHFDDTVYGGDFLANQPPVKAMCEAAPGIIHLMDRMGVMFNRTPEGLLDFRRFGGTQYHRTAFAGATTGQQLLYALDEQVRRFESEGLVTKYESWEFLKAVIDDEGICRGITAQNLRSMEVVTFAADATILATGGPGIIFGKTTNSVINTGTAASAVYQQGVDYANGEFIQIHPTAIPGDDKLRLMSESARGEGGRIWTYKDGKPWYFLEEKYPAYGNLVPRDIATREIFHVCVDEKLGINGENMVYLDLSHKDPKELDVKLGGIIEIYEKFMGDDPRKIPMKIFPAVHYSMGGLWVDYNQMTSIPGLFAAGECEYQYHGANRLGANSLLSAIYGGMVAGPKAVEYIRGLKKSAEDVSSTVYEAAKKAEEQKYEGILAMNGTENAYVIHKELGEWMTDNMTVVRYNNKLEATINKIKELKERHKRININDTSRWNNAGAAFTRQLGNMLELAEAMTTGALLRNESRGAHYKPDFPNRNDEEFLKTTRAKFTPDGPQISYEDVDVSLIPPRIRDYSKDKH</sequence>
<dbReference type="Gene3D" id="3.90.700.10">
    <property type="entry name" value="Succinate dehydrogenase/fumarate reductase flavoprotein, catalytic domain"/>
    <property type="match status" value="1"/>
</dbReference>
<comment type="cofactor">
    <cofactor evidence="1">
        <name>FAD</name>
        <dbReference type="ChEBI" id="CHEBI:57692"/>
    </cofactor>
</comment>
<comment type="subcellular location">
    <subcellularLocation>
        <location evidence="2">Membrane</location>
        <topology evidence="2">Peripheral membrane protein</topology>
    </subcellularLocation>
</comment>
<evidence type="ECO:0000313" key="15">
    <source>
        <dbReference type="EMBL" id="GGA35611.1"/>
    </source>
</evidence>
<comment type="similarity">
    <text evidence="3">Belongs to the FAD-dependent oxidoreductase 2 family. FRD/SDH subfamily.</text>
</comment>
<evidence type="ECO:0000259" key="13">
    <source>
        <dbReference type="Pfam" id="PF00890"/>
    </source>
</evidence>
<evidence type="ECO:0000256" key="5">
    <source>
        <dbReference type="ARBA" id="ARBA00022448"/>
    </source>
</evidence>
<dbReference type="InterPro" id="IPR030664">
    <property type="entry name" value="SdhA/FrdA/AprA"/>
</dbReference>
<dbReference type="Pfam" id="PF02910">
    <property type="entry name" value="Succ_DH_flav_C"/>
    <property type="match status" value="1"/>
</dbReference>
<dbReference type="PRINTS" id="PR00411">
    <property type="entry name" value="PNDRDTASEI"/>
</dbReference>
<dbReference type="InterPro" id="IPR037099">
    <property type="entry name" value="Fum_R/Succ_DH_flav-like_C_sf"/>
</dbReference>
<feature type="domain" description="FAD-dependent oxidoreductase 2 FAD-binding" evidence="13">
    <location>
        <begin position="6"/>
        <end position="392"/>
    </location>
</feature>
<protein>
    <recommendedName>
        <fullName evidence="4">succinate dehydrogenase</fullName>
        <ecNumber evidence="4">1.3.5.1</ecNumber>
    </recommendedName>
</protein>
<dbReference type="InterPro" id="IPR036188">
    <property type="entry name" value="FAD/NAD-bd_sf"/>
</dbReference>
<dbReference type="PANTHER" id="PTHR11632:SF53">
    <property type="entry name" value="SUCCINATE DEHYDROGENASE FLAVOPROTEIN SUBUNIT"/>
    <property type="match status" value="1"/>
</dbReference>
<dbReference type="InterPro" id="IPR015939">
    <property type="entry name" value="Fum_Rdtase/Succ_DH_flav-like_C"/>
</dbReference>
<dbReference type="EMBL" id="BMHF01000006">
    <property type="protein sequence ID" value="GGA35611.1"/>
    <property type="molecule type" value="Genomic_DNA"/>
</dbReference>
<name>A0ABQ1G1N0_9BACL</name>
<dbReference type="Proteomes" id="UP000609323">
    <property type="component" value="Unassembled WGS sequence"/>
</dbReference>
<dbReference type="SUPFAM" id="SSF51905">
    <property type="entry name" value="FAD/NAD(P)-binding domain"/>
    <property type="match status" value="1"/>
</dbReference>
<keyword evidence="8" id="KW-0249">Electron transport</keyword>
<keyword evidence="12" id="KW-0175">Coiled coil</keyword>
<comment type="caution">
    <text evidence="15">The sequence shown here is derived from an EMBL/GenBank/DDBJ whole genome shotgun (WGS) entry which is preliminary data.</text>
</comment>
<keyword evidence="9" id="KW-0560">Oxidoreductase</keyword>
<evidence type="ECO:0000256" key="4">
    <source>
        <dbReference type="ARBA" id="ARBA00012792"/>
    </source>
</evidence>
<gene>
    <name evidence="15" type="primary">sdhA</name>
    <name evidence="15" type="ORF">GCM10010917_20980</name>
</gene>
<dbReference type="PANTHER" id="PTHR11632">
    <property type="entry name" value="SUCCINATE DEHYDROGENASE 2 FLAVOPROTEIN SUBUNIT"/>
    <property type="match status" value="1"/>
</dbReference>
<dbReference type="Gene3D" id="1.20.58.100">
    <property type="entry name" value="Fumarate reductase/succinate dehydrogenase flavoprotein-like, C-terminal domain"/>
    <property type="match status" value="1"/>
</dbReference>
<dbReference type="PROSITE" id="PS00504">
    <property type="entry name" value="FRD_SDH_FAD_BINDING"/>
    <property type="match status" value="1"/>
</dbReference>
<dbReference type="InterPro" id="IPR027477">
    <property type="entry name" value="Succ_DH/fumarate_Rdtase_cat_sf"/>
</dbReference>
<dbReference type="InterPro" id="IPR011280">
    <property type="entry name" value="Succ_DH/Fum_Rdt_flav_su"/>
</dbReference>
<evidence type="ECO:0000256" key="12">
    <source>
        <dbReference type="SAM" id="Coils"/>
    </source>
</evidence>
<evidence type="ECO:0000256" key="9">
    <source>
        <dbReference type="ARBA" id="ARBA00023002"/>
    </source>
</evidence>
<evidence type="ECO:0000256" key="11">
    <source>
        <dbReference type="ARBA" id="ARBA00049220"/>
    </source>
</evidence>
<evidence type="ECO:0000256" key="7">
    <source>
        <dbReference type="ARBA" id="ARBA00022827"/>
    </source>
</evidence>
<keyword evidence="6" id="KW-0285">Flavoprotein</keyword>
<dbReference type="SUPFAM" id="SSF46977">
    <property type="entry name" value="Succinate dehydrogenase/fumarate reductase flavoprotein C-terminal domain"/>
    <property type="match status" value="1"/>
</dbReference>
<evidence type="ECO:0000256" key="10">
    <source>
        <dbReference type="ARBA" id="ARBA00023136"/>
    </source>
</evidence>
<keyword evidence="5" id="KW-0813">Transport</keyword>
<evidence type="ECO:0000313" key="16">
    <source>
        <dbReference type="Proteomes" id="UP000609323"/>
    </source>
</evidence>
<dbReference type="Pfam" id="PF00890">
    <property type="entry name" value="FAD_binding_2"/>
    <property type="match status" value="1"/>
</dbReference>
<dbReference type="RefSeq" id="WP_094094031.1">
    <property type="nucleotide sequence ID" value="NZ_BMHF01000006.1"/>
</dbReference>
<reference evidence="16" key="1">
    <citation type="journal article" date="2019" name="Int. J. Syst. Evol. Microbiol.">
        <title>The Global Catalogue of Microorganisms (GCM) 10K type strain sequencing project: providing services to taxonomists for standard genome sequencing and annotation.</title>
        <authorList>
            <consortium name="The Broad Institute Genomics Platform"/>
            <consortium name="The Broad Institute Genome Sequencing Center for Infectious Disease"/>
            <person name="Wu L."/>
            <person name="Ma J."/>
        </authorList>
    </citation>
    <scope>NUCLEOTIDE SEQUENCE [LARGE SCALE GENOMIC DNA]</scope>
    <source>
        <strain evidence="16">CGMCC 1.15044</strain>
    </source>
</reference>
<dbReference type="PIRSF" id="PIRSF000171">
    <property type="entry name" value="SDHA_APRA_LASPO"/>
    <property type="match status" value="1"/>
</dbReference>
<dbReference type="InterPro" id="IPR003953">
    <property type="entry name" value="FAD-dep_OxRdtase_2_FAD-bd"/>
</dbReference>
<keyword evidence="16" id="KW-1185">Reference proteome</keyword>
<evidence type="ECO:0000256" key="3">
    <source>
        <dbReference type="ARBA" id="ARBA00008040"/>
    </source>
</evidence>
<organism evidence="15 16">
    <name type="scientific">Paenibacillus physcomitrellae</name>
    <dbReference type="NCBI Taxonomy" id="1619311"/>
    <lineage>
        <taxon>Bacteria</taxon>
        <taxon>Bacillati</taxon>
        <taxon>Bacillota</taxon>
        <taxon>Bacilli</taxon>
        <taxon>Bacillales</taxon>
        <taxon>Paenibacillaceae</taxon>
        <taxon>Paenibacillus</taxon>
    </lineage>
</organism>
<keyword evidence="7" id="KW-0274">FAD</keyword>
<dbReference type="NCBIfam" id="TIGR01811">
    <property type="entry name" value="sdhA_Bsu"/>
    <property type="match status" value="1"/>
</dbReference>
<feature type="coiled-coil region" evidence="12">
    <location>
        <begin position="465"/>
        <end position="492"/>
    </location>
</feature>
<evidence type="ECO:0000259" key="14">
    <source>
        <dbReference type="Pfam" id="PF02910"/>
    </source>
</evidence>
<dbReference type="EC" id="1.3.5.1" evidence="4"/>
<feature type="domain" description="Fumarate reductase/succinate dehydrogenase flavoprotein-like C-terminal" evidence="14">
    <location>
        <begin position="452"/>
        <end position="577"/>
    </location>
</feature>
<comment type="catalytic activity">
    <reaction evidence="11">
        <text>a quinone + succinate = fumarate + a quinol</text>
        <dbReference type="Rhea" id="RHEA:40523"/>
        <dbReference type="ChEBI" id="CHEBI:24646"/>
        <dbReference type="ChEBI" id="CHEBI:29806"/>
        <dbReference type="ChEBI" id="CHEBI:30031"/>
        <dbReference type="ChEBI" id="CHEBI:132124"/>
        <dbReference type="EC" id="1.3.5.1"/>
    </reaction>
</comment>
<proteinExistence type="inferred from homology"/>
<evidence type="ECO:0000256" key="8">
    <source>
        <dbReference type="ARBA" id="ARBA00022982"/>
    </source>
</evidence>
<dbReference type="InterPro" id="IPR003952">
    <property type="entry name" value="FRD_SDH_FAD_BS"/>
</dbReference>
<dbReference type="NCBIfam" id="NF006392">
    <property type="entry name" value="PRK08641.1"/>
    <property type="match status" value="1"/>
</dbReference>
<dbReference type="SUPFAM" id="SSF56425">
    <property type="entry name" value="Succinate dehydrogenase/fumarate reductase flavoprotein, catalytic domain"/>
    <property type="match status" value="1"/>
</dbReference>
<evidence type="ECO:0000256" key="2">
    <source>
        <dbReference type="ARBA" id="ARBA00004170"/>
    </source>
</evidence>
<accession>A0ABQ1G1N0</accession>
<dbReference type="Gene3D" id="3.50.50.60">
    <property type="entry name" value="FAD/NAD(P)-binding domain"/>
    <property type="match status" value="1"/>
</dbReference>
<keyword evidence="10" id="KW-0472">Membrane</keyword>
<evidence type="ECO:0000256" key="6">
    <source>
        <dbReference type="ARBA" id="ARBA00022630"/>
    </source>
</evidence>
<evidence type="ECO:0000256" key="1">
    <source>
        <dbReference type="ARBA" id="ARBA00001974"/>
    </source>
</evidence>